<accession>A0ABT0PU64</accession>
<dbReference type="RefSeq" id="WP_249658112.1">
    <property type="nucleotide sequence ID" value="NZ_JAMFMA010000003.1"/>
</dbReference>
<dbReference type="PROSITE" id="PS51000">
    <property type="entry name" value="HTH_DEOR_2"/>
    <property type="match status" value="1"/>
</dbReference>
<dbReference type="SUPFAM" id="SSF46785">
    <property type="entry name" value="Winged helix' DNA-binding domain"/>
    <property type="match status" value="1"/>
</dbReference>
<dbReference type="InterPro" id="IPR026881">
    <property type="entry name" value="WYL_dom"/>
</dbReference>
<reference evidence="4 5" key="1">
    <citation type="submission" date="2022-05" db="EMBL/GenBank/DDBJ databases">
        <authorList>
            <person name="Park J.-S."/>
        </authorList>
    </citation>
    <scope>NUCLEOTIDE SEQUENCE [LARGE SCALE GENOMIC DNA]</scope>
    <source>
        <strain evidence="4 5">2012CJ35-5</strain>
    </source>
</reference>
<dbReference type="InterPro" id="IPR013196">
    <property type="entry name" value="HTH_11"/>
</dbReference>
<dbReference type="PANTHER" id="PTHR34580">
    <property type="match status" value="1"/>
</dbReference>
<evidence type="ECO:0000259" key="3">
    <source>
        <dbReference type="PROSITE" id="PS51000"/>
    </source>
</evidence>
<dbReference type="PROSITE" id="PS52050">
    <property type="entry name" value="WYL"/>
    <property type="match status" value="1"/>
</dbReference>
<keyword evidence="5" id="KW-1185">Reference proteome</keyword>
<sequence>MEEEKPRLSRLTAILTQLQSKQLVTASQLANRHQVSIRTIYRDIRTLEKSGIPIITQEGKGYSIMEGYHLPPVLFTEDEANALITIEQLVLKNKDRSLVENMSSAVEKIKSILRYSQKGNADLLADRIYFGGNNKQERSSNNLMQLQAAIIHFQLLQIEYRSSEKKQTARNVEPFAIYSINGNFILIAFCRLRKDFRAFRIDFILNIKHLNEVFSPHQMTLKDYFERYVKNSNYP</sequence>
<evidence type="ECO:0000313" key="5">
    <source>
        <dbReference type="Proteomes" id="UP001203607"/>
    </source>
</evidence>
<dbReference type="InterPro" id="IPR036390">
    <property type="entry name" value="WH_DNA-bd_sf"/>
</dbReference>
<evidence type="ECO:0000256" key="1">
    <source>
        <dbReference type="ARBA" id="ARBA00023015"/>
    </source>
</evidence>
<dbReference type="Proteomes" id="UP001203607">
    <property type="component" value="Unassembled WGS sequence"/>
</dbReference>
<feature type="domain" description="HTH deoR-type" evidence="3">
    <location>
        <begin position="7"/>
        <end position="62"/>
    </location>
</feature>
<protein>
    <submittedName>
        <fullName evidence="4">WYL domain-containing protein</fullName>
    </submittedName>
</protein>
<dbReference type="PANTHER" id="PTHR34580:SF1">
    <property type="entry name" value="PROTEIN PAFC"/>
    <property type="match status" value="1"/>
</dbReference>
<evidence type="ECO:0000313" key="4">
    <source>
        <dbReference type="EMBL" id="MCL6274925.1"/>
    </source>
</evidence>
<dbReference type="InterPro" id="IPR051534">
    <property type="entry name" value="CBASS_pafABC_assoc_protein"/>
</dbReference>
<comment type="caution">
    <text evidence="4">The sequence shown here is derived from an EMBL/GenBank/DDBJ whole genome shotgun (WGS) entry which is preliminary data.</text>
</comment>
<dbReference type="Gene3D" id="1.10.10.10">
    <property type="entry name" value="Winged helix-like DNA-binding domain superfamily/Winged helix DNA-binding domain"/>
    <property type="match status" value="1"/>
</dbReference>
<keyword evidence="1" id="KW-0805">Transcription regulation</keyword>
<dbReference type="EMBL" id="JAMFMA010000003">
    <property type="protein sequence ID" value="MCL6274925.1"/>
    <property type="molecule type" value="Genomic_DNA"/>
</dbReference>
<proteinExistence type="predicted"/>
<keyword evidence="2" id="KW-0804">Transcription</keyword>
<dbReference type="Pfam" id="PF08279">
    <property type="entry name" value="HTH_11"/>
    <property type="match status" value="1"/>
</dbReference>
<dbReference type="InterPro" id="IPR036388">
    <property type="entry name" value="WH-like_DNA-bd_sf"/>
</dbReference>
<gene>
    <name evidence="4" type="ORF">M3P19_12965</name>
</gene>
<dbReference type="InterPro" id="IPR001034">
    <property type="entry name" value="DeoR_HTH"/>
</dbReference>
<organism evidence="4 5">
    <name type="scientific">Flagellimonas spongiicola</name>
    <dbReference type="NCBI Taxonomy" id="2942208"/>
    <lineage>
        <taxon>Bacteria</taxon>
        <taxon>Pseudomonadati</taxon>
        <taxon>Bacteroidota</taxon>
        <taxon>Flavobacteriia</taxon>
        <taxon>Flavobacteriales</taxon>
        <taxon>Flavobacteriaceae</taxon>
        <taxon>Flagellimonas</taxon>
    </lineage>
</organism>
<evidence type="ECO:0000256" key="2">
    <source>
        <dbReference type="ARBA" id="ARBA00023163"/>
    </source>
</evidence>
<name>A0ABT0PU64_9FLAO</name>
<dbReference type="Pfam" id="PF13280">
    <property type="entry name" value="WYL"/>
    <property type="match status" value="1"/>
</dbReference>